<dbReference type="GO" id="GO:0006352">
    <property type="term" value="P:DNA-templated transcription initiation"/>
    <property type="evidence" value="ECO:0007669"/>
    <property type="project" value="InterPro"/>
</dbReference>
<comment type="similarity">
    <text evidence="1">Belongs to the sigma-70 factor family. ECF subfamily.</text>
</comment>
<dbReference type="NCBIfam" id="TIGR02937">
    <property type="entry name" value="sigma70-ECF"/>
    <property type="match status" value="1"/>
</dbReference>
<evidence type="ECO:0000256" key="4">
    <source>
        <dbReference type="ARBA" id="ARBA00023163"/>
    </source>
</evidence>
<dbReference type="InterPro" id="IPR036388">
    <property type="entry name" value="WH-like_DNA-bd_sf"/>
</dbReference>
<dbReference type="Pfam" id="PF04542">
    <property type="entry name" value="Sigma70_r2"/>
    <property type="match status" value="1"/>
</dbReference>
<name>A0A2S8B2T7_9SPHN</name>
<dbReference type="PANTHER" id="PTHR43133:SF63">
    <property type="entry name" value="RNA POLYMERASE SIGMA FACTOR FECI-RELATED"/>
    <property type="match status" value="1"/>
</dbReference>
<comment type="caution">
    <text evidence="7">The sequence shown here is derived from an EMBL/GenBank/DDBJ whole genome shotgun (WGS) entry which is preliminary data.</text>
</comment>
<organism evidence="7 8">
    <name type="scientific">Sphingopyxis lindanitolerans</name>
    <dbReference type="NCBI Taxonomy" id="2054227"/>
    <lineage>
        <taxon>Bacteria</taxon>
        <taxon>Pseudomonadati</taxon>
        <taxon>Pseudomonadota</taxon>
        <taxon>Alphaproteobacteria</taxon>
        <taxon>Sphingomonadales</taxon>
        <taxon>Sphingomonadaceae</taxon>
        <taxon>Sphingopyxis</taxon>
    </lineage>
</organism>
<keyword evidence="4" id="KW-0804">Transcription</keyword>
<evidence type="ECO:0000259" key="5">
    <source>
        <dbReference type="Pfam" id="PF04542"/>
    </source>
</evidence>
<dbReference type="Proteomes" id="UP000238954">
    <property type="component" value="Chromosome"/>
</dbReference>
<dbReference type="InterPro" id="IPR014284">
    <property type="entry name" value="RNA_pol_sigma-70_dom"/>
</dbReference>
<dbReference type="EMBL" id="PHFW01000003">
    <property type="protein sequence ID" value="PQM26618.1"/>
    <property type="molecule type" value="Genomic_DNA"/>
</dbReference>
<sequence length="148" mass="16838">MAFFLRRVQSYAEAEDLTQEVFARLLVGKGTTDQPDVYVFRTAQNLLVDRVRKLVVRQRHHEAVFTEPERELDVLDPHSIAASREEMAAFLSALATLPERTRTMFILYRLEHLSQDDIAATFGISTSAVKQQIAKATSLLTKQMQDAE</sequence>
<proteinExistence type="inferred from homology"/>
<dbReference type="OrthoDB" id="7628065at2"/>
<dbReference type="GO" id="GO:0016987">
    <property type="term" value="F:sigma factor activity"/>
    <property type="evidence" value="ECO:0007669"/>
    <property type="project" value="UniProtKB-KW"/>
</dbReference>
<dbReference type="Gene3D" id="1.10.1740.10">
    <property type="match status" value="1"/>
</dbReference>
<evidence type="ECO:0000256" key="3">
    <source>
        <dbReference type="ARBA" id="ARBA00023082"/>
    </source>
</evidence>
<keyword evidence="3" id="KW-0731">Sigma factor</keyword>
<dbReference type="InterPro" id="IPR013324">
    <property type="entry name" value="RNA_pol_sigma_r3/r4-like"/>
</dbReference>
<dbReference type="SUPFAM" id="SSF88946">
    <property type="entry name" value="Sigma2 domain of RNA polymerase sigma factors"/>
    <property type="match status" value="1"/>
</dbReference>
<dbReference type="SUPFAM" id="SSF88659">
    <property type="entry name" value="Sigma3 and sigma4 domains of RNA polymerase sigma factors"/>
    <property type="match status" value="1"/>
</dbReference>
<keyword evidence="8" id="KW-1185">Reference proteome</keyword>
<evidence type="ECO:0000256" key="2">
    <source>
        <dbReference type="ARBA" id="ARBA00023015"/>
    </source>
</evidence>
<accession>A0A2S8B2T7</accession>
<gene>
    <name evidence="7" type="ORF">CVO77_16545</name>
</gene>
<dbReference type="InterPro" id="IPR007627">
    <property type="entry name" value="RNA_pol_sigma70_r2"/>
</dbReference>
<dbReference type="AlphaFoldDB" id="A0A2S8B2T7"/>
<feature type="domain" description="RNA polymerase sigma factor 70 region 4 type 2" evidence="6">
    <location>
        <begin position="89"/>
        <end position="136"/>
    </location>
</feature>
<protein>
    <submittedName>
        <fullName evidence="7">RNA polymerase subunit sigma-24</fullName>
    </submittedName>
</protein>
<dbReference type="Gene3D" id="1.10.10.10">
    <property type="entry name" value="Winged helix-like DNA-binding domain superfamily/Winged helix DNA-binding domain"/>
    <property type="match status" value="1"/>
</dbReference>
<keyword evidence="2" id="KW-0805">Transcription regulation</keyword>
<evidence type="ECO:0000256" key="1">
    <source>
        <dbReference type="ARBA" id="ARBA00010641"/>
    </source>
</evidence>
<evidence type="ECO:0000313" key="7">
    <source>
        <dbReference type="EMBL" id="PQM26618.1"/>
    </source>
</evidence>
<feature type="domain" description="RNA polymerase sigma-70 region 2" evidence="5">
    <location>
        <begin position="4"/>
        <end position="53"/>
    </location>
</feature>
<dbReference type="Pfam" id="PF08281">
    <property type="entry name" value="Sigma70_r4_2"/>
    <property type="match status" value="1"/>
</dbReference>
<dbReference type="CDD" id="cd06171">
    <property type="entry name" value="Sigma70_r4"/>
    <property type="match status" value="1"/>
</dbReference>
<dbReference type="GO" id="GO:0003677">
    <property type="term" value="F:DNA binding"/>
    <property type="evidence" value="ECO:0007669"/>
    <property type="project" value="InterPro"/>
</dbReference>
<dbReference type="InterPro" id="IPR039425">
    <property type="entry name" value="RNA_pol_sigma-70-like"/>
</dbReference>
<dbReference type="InterPro" id="IPR013249">
    <property type="entry name" value="RNA_pol_sigma70_r4_t2"/>
</dbReference>
<reference evidence="8" key="1">
    <citation type="submission" date="2017-11" db="EMBL/GenBank/DDBJ databases">
        <title>The complete genome sequence of Sphingopyxis pomeranensis sp. nov. strain WS5A3p.</title>
        <authorList>
            <person name="Kaminski M.A."/>
        </authorList>
    </citation>
    <scope>NUCLEOTIDE SEQUENCE [LARGE SCALE GENOMIC DNA]</scope>
    <source>
        <strain evidence="8">WS5A3p</strain>
    </source>
</reference>
<evidence type="ECO:0000313" key="8">
    <source>
        <dbReference type="Proteomes" id="UP000238954"/>
    </source>
</evidence>
<evidence type="ECO:0000259" key="6">
    <source>
        <dbReference type="Pfam" id="PF08281"/>
    </source>
</evidence>
<dbReference type="PANTHER" id="PTHR43133">
    <property type="entry name" value="RNA POLYMERASE ECF-TYPE SIGMA FACTO"/>
    <property type="match status" value="1"/>
</dbReference>
<dbReference type="InterPro" id="IPR013325">
    <property type="entry name" value="RNA_pol_sigma_r2"/>
</dbReference>